<evidence type="ECO:0000256" key="22">
    <source>
        <dbReference type="ARBA" id="ARBA00044678"/>
    </source>
</evidence>
<evidence type="ECO:0000256" key="16">
    <source>
        <dbReference type="ARBA" id="ARBA00023053"/>
    </source>
</evidence>
<evidence type="ECO:0000256" key="9">
    <source>
        <dbReference type="ARBA" id="ARBA00022695"/>
    </source>
</evidence>
<evidence type="ECO:0000256" key="14">
    <source>
        <dbReference type="ARBA" id="ARBA00022843"/>
    </source>
</evidence>
<feature type="domain" description="Helix-hairpin-helix DNA-binding motif class 1" evidence="28">
    <location>
        <begin position="330"/>
        <end position="349"/>
    </location>
</feature>
<keyword evidence="18 26" id="KW-0234">DNA repair</keyword>
<dbReference type="Pfam" id="PF14716">
    <property type="entry name" value="HHH_8"/>
    <property type="match status" value="1"/>
</dbReference>
<evidence type="ECO:0000256" key="19">
    <source>
        <dbReference type="ARBA" id="ARBA00023239"/>
    </source>
</evidence>
<keyword evidence="15 26" id="KW-0239">DNA-directed DNA polymerase</keyword>
<dbReference type="GO" id="GO:0006303">
    <property type="term" value="P:double-strand break repair via nonhomologous end joining"/>
    <property type="evidence" value="ECO:0007669"/>
    <property type="project" value="TreeGrafter"/>
</dbReference>
<dbReference type="PANTHER" id="PTHR11276:SF42">
    <property type="entry name" value="DNA POLYMERASE BETA"/>
    <property type="match status" value="1"/>
</dbReference>
<evidence type="ECO:0000256" key="23">
    <source>
        <dbReference type="ARBA" id="ARBA00045548"/>
    </source>
</evidence>
<accession>A0A0J7KSX3</accession>
<dbReference type="AlphaFoldDB" id="A0A0J7KSX3"/>
<evidence type="ECO:0000256" key="6">
    <source>
        <dbReference type="ARBA" id="ARBA00022490"/>
    </source>
</evidence>
<keyword evidence="27" id="KW-0812">Transmembrane</keyword>
<evidence type="ECO:0000256" key="4">
    <source>
        <dbReference type="ARBA" id="ARBA00008323"/>
    </source>
</evidence>
<dbReference type="InterPro" id="IPR043519">
    <property type="entry name" value="NT_sf"/>
</dbReference>
<keyword evidence="31" id="KW-1185">Reference proteome</keyword>
<evidence type="ECO:0000256" key="26">
    <source>
        <dbReference type="RuleBase" id="RU366014"/>
    </source>
</evidence>
<dbReference type="PRINTS" id="PR00870">
    <property type="entry name" value="DNAPOLXBETA"/>
</dbReference>
<evidence type="ECO:0000256" key="13">
    <source>
        <dbReference type="ARBA" id="ARBA00022842"/>
    </source>
</evidence>
<dbReference type="InterPro" id="IPR018944">
    <property type="entry name" value="DNA_pol_lambd_fingers_domain"/>
</dbReference>
<dbReference type="Pfam" id="PF14792">
    <property type="entry name" value="DNA_pol_B_palm"/>
    <property type="match status" value="1"/>
</dbReference>
<evidence type="ECO:0000256" key="1">
    <source>
        <dbReference type="ARBA" id="ARBA00001946"/>
    </source>
</evidence>
<evidence type="ECO:0000256" key="10">
    <source>
        <dbReference type="ARBA" id="ARBA00022705"/>
    </source>
</evidence>
<reference evidence="30 31" key="1">
    <citation type="submission" date="2015-04" db="EMBL/GenBank/DDBJ databases">
        <title>Lasius niger genome sequencing.</title>
        <authorList>
            <person name="Konorov E.A."/>
            <person name="Nikitin M.A."/>
            <person name="Kirill M.V."/>
            <person name="Chang P."/>
        </authorList>
    </citation>
    <scope>NUCLEOTIDE SEQUENCE [LARGE SCALE GENOMIC DNA]</scope>
    <source>
        <tissue evidence="30">Whole</tissue>
    </source>
</reference>
<comment type="catalytic activity">
    <reaction evidence="22">
        <text>a 5'-end 2'-deoxyribose-2'-deoxyribonucleotide-DNA = (2E,4S)-4-hydroxypenten-2-al-5-phosphate + a 5'-end 5'-phospho-2'-deoxyribonucleoside-DNA + H(+)</text>
        <dbReference type="Rhea" id="RHEA:76255"/>
        <dbReference type="Rhea" id="RHEA-COMP:13180"/>
        <dbReference type="Rhea" id="RHEA-COMP:18657"/>
        <dbReference type="ChEBI" id="CHEBI:15378"/>
        <dbReference type="ChEBI" id="CHEBI:136412"/>
        <dbReference type="ChEBI" id="CHEBI:195194"/>
        <dbReference type="ChEBI" id="CHEBI:195195"/>
    </reaction>
</comment>
<evidence type="ECO:0000256" key="11">
    <source>
        <dbReference type="ARBA" id="ARBA00022723"/>
    </source>
</evidence>
<dbReference type="PaxDb" id="67767-A0A0J7KSX3"/>
<keyword evidence="27" id="KW-0472">Membrane</keyword>
<comment type="function">
    <text evidence="23">Repair polymerase that plays a key role in base-excision repair. During this process, the damaged base is excised by specific DNA glycosylases, the DNA backbone is nicked at the abasic site by an apurinic/apyrimidic (AP) endonuclease, and POLB removes 5'-deoxyribose-phosphate from the preincised AP site acting as a 5'-deoxyribose-phosphate lyase (5'-dRP lyase); through its DNA polymerase activity, it adds one nucleotide to the 3' end of the arising single-nucleotide gap. Conducts 'gap-filling' DNA synthesis in a stepwise distributive fashion rather than in a processive fashion as for other DNA polymerases. It is also able to cleave sugar-phosphate bonds 3' to an intact AP site, acting as an AP lyase.</text>
</comment>
<comment type="cofactor">
    <cofactor evidence="1">
        <name>Mg(2+)</name>
        <dbReference type="ChEBI" id="CHEBI:18420"/>
    </cofactor>
</comment>
<feature type="domain" description="Helix-hairpin-helix DNA-binding motif class 1" evidence="28">
    <location>
        <begin position="371"/>
        <end position="390"/>
    </location>
</feature>
<comment type="caution">
    <text evidence="30">The sequence shown here is derived from an EMBL/GenBank/DDBJ whole genome shotgun (WGS) entry which is preliminary data.</text>
</comment>
<evidence type="ECO:0000256" key="24">
    <source>
        <dbReference type="ARBA" id="ARBA00049244"/>
    </source>
</evidence>
<evidence type="ECO:0000259" key="28">
    <source>
        <dbReference type="SMART" id="SM00278"/>
    </source>
</evidence>
<dbReference type="STRING" id="67767.A0A0J7KSX3"/>
<evidence type="ECO:0000256" key="5">
    <source>
        <dbReference type="ARBA" id="ARBA00022481"/>
    </source>
</evidence>
<evidence type="ECO:0000313" key="31">
    <source>
        <dbReference type="Proteomes" id="UP000036403"/>
    </source>
</evidence>
<keyword evidence="14" id="KW-0832">Ubl conjugation</keyword>
<dbReference type="SMART" id="SM00483">
    <property type="entry name" value="POLXc"/>
    <property type="match status" value="1"/>
</dbReference>
<keyword evidence="6" id="KW-0963">Cytoplasm</keyword>
<dbReference type="GO" id="GO:0005634">
    <property type="term" value="C:nucleus"/>
    <property type="evidence" value="ECO:0007669"/>
    <property type="project" value="UniProtKB-SubCell"/>
</dbReference>
<dbReference type="Pfam" id="PF10391">
    <property type="entry name" value="DNA_pol_lambd_f"/>
    <property type="match status" value="1"/>
</dbReference>
<dbReference type="InterPro" id="IPR004843">
    <property type="entry name" value="Calcineurin-like_PHP"/>
</dbReference>
<evidence type="ECO:0000256" key="20">
    <source>
        <dbReference type="ARBA" id="ARBA00023242"/>
    </source>
</evidence>
<dbReference type="InterPro" id="IPR019843">
    <property type="entry name" value="DNA_pol-X_BS"/>
</dbReference>
<keyword evidence="12 26" id="KW-0227">DNA damage</keyword>
<dbReference type="EMBL" id="LBMM01003514">
    <property type="protein sequence ID" value="KMQ93438.1"/>
    <property type="molecule type" value="Genomic_DNA"/>
</dbReference>
<keyword evidence="13" id="KW-0460">Magnesium</keyword>
<comment type="function">
    <text evidence="26">DNA polymerase that functions in several pathways of DNA repair. Involved in base excision repair (BER) responsible for repair of lesions that give rise to abasic (AP) sites in DNA. Also contributes to DNA double-strand break repair by non-homologous end joining and homologous recombination. Has both template-dependent and template-independent (terminal transferase) DNA polymerase activities. Has also a 5'-deoxyribose-5-phosphate lyase (dRP lyase) activity.</text>
</comment>
<keyword evidence="17" id="KW-0238">DNA-binding</keyword>
<evidence type="ECO:0000256" key="27">
    <source>
        <dbReference type="SAM" id="Phobius"/>
    </source>
</evidence>
<dbReference type="SUPFAM" id="SSF81301">
    <property type="entry name" value="Nucleotidyltransferase"/>
    <property type="match status" value="1"/>
</dbReference>
<comment type="similarity">
    <text evidence="4 26">Belongs to the DNA polymerase type-X family.</text>
</comment>
<keyword evidence="20 26" id="KW-0539">Nucleus</keyword>
<dbReference type="OrthoDB" id="5977743at2759"/>
<gene>
    <name evidence="30" type="ORF">RF55_6460</name>
</gene>
<evidence type="ECO:0000256" key="18">
    <source>
        <dbReference type="ARBA" id="ARBA00023204"/>
    </source>
</evidence>
<dbReference type="InterPro" id="IPR022312">
    <property type="entry name" value="DNA_pol_X"/>
</dbReference>
<dbReference type="SUPFAM" id="SSF47802">
    <property type="entry name" value="DNA polymerase beta, N-terminal domain-like"/>
    <property type="match status" value="1"/>
</dbReference>
<evidence type="ECO:0000256" key="7">
    <source>
        <dbReference type="ARBA" id="ARBA00022634"/>
    </source>
</evidence>
<dbReference type="SMART" id="SM00278">
    <property type="entry name" value="HhH1"/>
    <property type="match status" value="2"/>
</dbReference>
<dbReference type="FunFam" id="3.30.210.10:FF:000002">
    <property type="entry name" value="DNA polymerase"/>
    <property type="match status" value="1"/>
</dbReference>
<dbReference type="GO" id="GO:0016787">
    <property type="term" value="F:hydrolase activity"/>
    <property type="evidence" value="ECO:0007669"/>
    <property type="project" value="InterPro"/>
</dbReference>
<keyword evidence="10" id="KW-0235">DNA replication</keyword>
<dbReference type="PANTHER" id="PTHR11276">
    <property type="entry name" value="DNA POLYMERASE TYPE-X FAMILY MEMBER"/>
    <property type="match status" value="1"/>
</dbReference>
<dbReference type="GO" id="GO:0046872">
    <property type="term" value="F:metal ion binding"/>
    <property type="evidence" value="ECO:0007669"/>
    <property type="project" value="UniProtKB-UniRule"/>
</dbReference>
<comment type="catalytic activity">
    <reaction evidence="24 26">
        <text>DNA(n) + a 2'-deoxyribonucleoside 5'-triphosphate = DNA(n+1) + diphosphate</text>
        <dbReference type="Rhea" id="RHEA:22508"/>
        <dbReference type="Rhea" id="RHEA-COMP:17339"/>
        <dbReference type="Rhea" id="RHEA-COMP:17340"/>
        <dbReference type="ChEBI" id="CHEBI:33019"/>
        <dbReference type="ChEBI" id="CHEBI:61560"/>
        <dbReference type="ChEBI" id="CHEBI:173112"/>
        <dbReference type="EC" id="2.7.7.7"/>
    </reaction>
</comment>
<evidence type="ECO:0000256" key="8">
    <source>
        <dbReference type="ARBA" id="ARBA00022679"/>
    </source>
</evidence>
<dbReference type="GO" id="GO:0006284">
    <property type="term" value="P:base-excision repair"/>
    <property type="evidence" value="ECO:0007669"/>
    <property type="project" value="TreeGrafter"/>
</dbReference>
<keyword evidence="8 26" id="KW-0808">Transferase</keyword>
<proteinExistence type="inferred from homology"/>
<dbReference type="EC" id="2.7.7.7" evidence="26"/>
<keyword evidence="11" id="KW-0479">Metal-binding</keyword>
<keyword evidence="19" id="KW-0456">Lyase</keyword>
<feature type="active site" description="Nucleophile; Schiff-base intermediate with DNA; for 5'-dRP lyase activity" evidence="25">
    <location>
        <position position="345"/>
    </location>
</feature>
<dbReference type="FunFam" id="1.10.150.20:FF:000026">
    <property type="entry name" value="DNA polymerase beta"/>
    <property type="match status" value="1"/>
</dbReference>
<dbReference type="GO" id="GO:0003887">
    <property type="term" value="F:DNA-directed DNA polymerase activity"/>
    <property type="evidence" value="ECO:0007669"/>
    <property type="project" value="UniProtKB-UniRule"/>
</dbReference>
<comment type="catalytic activity">
    <reaction evidence="21">
        <text>2'-deoxyribonucleotide-(2'-deoxyribose 5'-phosphate)-2'-deoxyribonucleotide-DNA = a 3'-end 2'-deoxyribonucleotide-(2,3-dehydro-2,3-deoxyribose 5'-phosphate)-DNA + a 5'-end 5'-phospho-2'-deoxyribonucleoside-DNA + H(+)</text>
        <dbReference type="Rhea" id="RHEA:66592"/>
        <dbReference type="Rhea" id="RHEA-COMP:13180"/>
        <dbReference type="Rhea" id="RHEA-COMP:16897"/>
        <dbReference type="Rhea" id="RHEA-COMP:17067"/>
        <dbReference type="ChEBI" id="CHEBI:15378"/>
        <dbReference type="ChEBI" id="CHEBI:136412"/>
        <dbReference type="ChEBI" id="CHEBI:157695"/>
        <dbReference type="ChEBI" id="CHEBI:167181"/>
        <dbReference type="EC" id="4.2.99.18"/>
    </reaction>
</comment>
<evidence type="ECO:0000259" key="29">
    <source>
        <dbReference type="SMART" id="SM00483"/>
    </source>
</evidence>
<comment type="subcellular location">
    <subcellularLocation>
        <location evidence="3">Cytoplasm</location>
    </subcellularLocation>
    <subcellularLocation>
        <location evidence="2 26">Nucleus</location>
    </subcellularLocation>
</comment>
<dbReference type="InterPro" id="IPR037160">
    <property type="entry name" value="DNA_Pol_thumb_sf"/>
</dbReference>
<dbReference type="GO" id="GO:0003677">
    <property type="term" value="F:DNA binding"/>
    <property type="evidence" value="ECO:0007669"/>
    <property type="project" value="UniProtKB-UniRule"/>
</dbReference>
<dbReference type="Proteomes" id="UP000036403">
    <property type="component" value="Unassembled WGS sequence"/>
</dbReference>
<dbReference type="Gene3D" id="3.30.210.10">
    <property type="entry name" value="DNA polymerase, thumb domain"/>
    <property type="match status" value="1"/>
</dbReference>
<name>A0A0J7KSX3_LASNI</name>
<keyword evidence="5" id="KW-0488">Methylation</keyword>
<protein>
    <recommendedName>
        <fullName evidence="26">DNA polymerase</fullName>
        <ecNumber evidence="26">2.7.7.7</ecNumber>
    </recommendedName>
</protein>
<dbReference type="InterPro" id="IPR029052">
    <property type="entry name" value="Metallo-depent_PP-like"/>
</dbReference>
<organism evidence="30 31">
    <name type="scientific">Lasius niger</name>
    <name type="common">Black garden ant</name>
    <dbReference type="NCBI Taxonomy" id="67767"/>
    <lineage>
        <taxon>Eukaryota</taxon>
        <taxon>Metazoa</taxon>
        <taxon>Ecdysozoa</taxon>
        <taxon>Arthropoda</taxon>
        <taxon>Hexapoda</taxon>
        <taxon>Insecta</taxon>
        <taxon>Pterygota</taxon>
        <taxon>Neoptera</taxon>
        <taxon>Endopterygota</taxon>
        <taxon>Hymenoptera</taxon>
        <taxon>Apocrita</taxon>
        <taxon>Aculeata</taxon>
        <taxon>Formicoidea</taxon>
        <taxon>Formicidae</taxon>
        <taxon>Formicinae</taxon>
        <taxon>Lasius</taxon>
        <taxon>Lasius</taxon>
    </lineage>
</organism>
<dbReference type="SUPFAM" id="SSF56300">
    <property type="entry name" value="Metallo-dependent phosphatases"/>
    <property type="match status" value="1"/>
</dbReference>
<keyword evidence="7" id="KW-0237">DNA synthesis</keyword>
<evidence type="ECO:0000256" key="17">
    <source>
        <dbReference type="ARBA" id="ARBA00023125"/>
    </source>
</evidence>
<dbReference type="SUPFAM" id="SSF81585">
    <property type="entry name" value="PsbU/PolX domain-like"/>
    <property type="match status" value="1"/>
</dbReference>
<feature type="transmembrane region" description="Helical" evidence="27">
    <location>
        <begin position="6"/>
        <end position="27"/>
    </location>
</feature>
<dbReference type="Gene3D" id="3.60.21.10">
    <property type="match status" value="1"/>
</dbReference>
<dbReference type="GO" id="GO:0005737">
    <property type="term" value="C:cytoplasm"/>
    <property type="evidence" value="ECO:0007669"/>
    <property type="project" value="UniProtKB-SubCell"/>
</dbReference>
<evidence type="ECO:0000256" key="12">
    <source>
        <dbReference type="ARBA" id="ARBA00022763"/>
    </source>
</evidence>
<dbReference type="Gene3D" id="3.30.460.10">
    <property type="entry name" value="Beta Polymerase, domain 2"/>
    <property type="match status" value="1"/>
</dbReference>
<evidence type="ECO:0000256" key="3">
    <source>
        <dbReference type="ARBA" id="ARBA00004496"/>
    </source>
</evidence>
<keyword evidence="16" id="KW-0915">Sodium</keyword>
<dbReference type="InterPro" id="IPR028207">
    <property type="entry name" value="DNA_pol_B_palm_palm"/>
</dbReference>
<dbReference type="PROSITE" id="PS00522">
    <property type="entry name" value="DNA_POLYMERASE_X"/>
    <property type="match status" value="1"/>
</dbReference>
<dbReference type="Gene3D" id="1.10.150.110">
    <property type="entry name" value="DNA polymerase beta, N-terminal domain-like"/>
    <property type="match status" value="1"/>
</dbReference>
<dbReference type="InterPro" id="IPR002054">
    <property type="entry name" value="DNA-dir_DNA_pol_X"/>
</dbReference>
<dbReference type="InterPro" id="IPR002008">
    <property type="entry name" value="DNA_pol_X_beta-like"/>
</dbReference>
<dbReference type="InterPro" id="IPR010996">
    <property type="entry name" value="HHH_MUS81"/>
</dbReference>
<dbReference type="Pfam" id="PF14791">
    <property type="entry name" value="DNA_pol_B_thumb"/>
    <property type="match status" value="1"/>
</dbReference>
<sequence>MIELKHRIISIGFIILATIFYNEFLVYEVQKFKWAMRECSECVKVLLVADPQILGEKYENYFGSWIARWDSDRYLEKTFSRAVKYSQPHVIAFLGDLMDEGHVANAEDFERYKRRLDSIFSMPDDIMKIYLPGDNDIGGENDLVSPNIHKRFNFAYTQPDTLVYKTVTFFKINRLTRTMPEAPKDAFLNDYAERNTTNVILSHMPLLFMPGSFVQNVIKELSPQVIFTAHEHKAMHVSLDTATDQLSEIWILPPYETPLYQLRMDVGDIHEVQIPTCSYRMGTPHMGYGLAYIELADFERNVSKNVFKYNAYRKAAGTLSALPERVKSGEEAKKLPGIGIKIAKKIDEFLQTGKLQKLEDIKKDENNVAISLLARVSGIGPAKAKELVDAGIKTLEDLKKHQNRLTHHQKLGLKYFDDFEKKVPRAEIVQIEKILKEAIKEINRDYLVTICGSYRRGKEESGDIDVLVTHPDYTSKAKDAKKKTISLKTIVEYLEKKKLITDTISLGSTKFMGVCRLPEDKPFRRLDIRLTFHDQYYCAILYFTGSDLFNKNMRAHALEKKYTLNEYALKPLTIEDVRKIIFSGCPGEPEKITCEEDVFKIIGLPYKDPKDRNV</sequence>
<keyword evidence="27" id="KW-1133">Transmembrane helix</keyword>
<dbReference type="GO" id="GO:0051575">
    <property type="term" value="F:5'-deoxyribose-5-phosphate lyase activity"/>
    <property type="evidence" value="ECO:0007669"/>
    <property type="project" value="RHEA"/>
</dbReference>
<evidence type="ECO:0000256" key="15">
    <source>
        <dbReference type="ARBA" id="ARBA00022932"/>
    </source>
</evidence>
<dbReference type="InterPro" id="IPR003583">
    <property type="entry name" value="Hlx-hairpin-Hlx_DNA-bd_motif"/>
</dbReference>
<keyword evidence="9 26" id="KW-0548">Nucleotidyltransferase</keyword>
<dbReference type="Gene3D" id="1.10.150.20">
    <property type="entry name" value="5' to 3' exonuclease, C-terminal subdomain"/>
    <property type="match status" value="1"/>
</dbReference>
<dbReference type="GO" id="GO:0140078">
    <property type="term" value="F:class I DNA-(apurinic or apyrimidinic site) endonuclease activity"/>
    <property type="evidence" value="ECO:0007669"/>
    <property type="project" value="UniProtKB-EC"/>
</dbReference>
<dbReference type="InterPro" id="IPR029398">
    <property type="entry name" value="PolB_thumb"/>
</dbReference>
<dbReference type="InterPro" id="IPR027421">
    <property type="entry name" value="DNA_pol_lamdba_lyase_dom_sf"/>
</dbReference>
<evidence type="ECO:0000313" key="30">
    <source>
        <dbReference type="EMBL" id="KMQ93438.1"/>
    </source>
</evidence>
<dbReference type="PRINTS" id="PR00869">
    <property type="entry name" value="DNAPOLX"/>
</dbReference>
<evidence type="ECO:0000256" key="21">
    <source>
        <dbReference type="ARBA" id="ARBA00044632"/>
    </source>
</evidence>
<dbReference type="Pfam" id="PF00149">
    <property type="entry name" value="Metallophos"/>
    <property type="match status" value="1"/>
</dbReference>
<dbReference type="CDD" id="cd00141">
    <property type="entry name" value="NT_POLXc"/>
    <property type="match status" value="1"/>
</dbReference>
<evidence type="ECO:0000256" key="25">
    <source>
        <dbReference type="PIRSR" id="PIRSR622312-50"/>
    </source>
</evidence>
<feature type="domain" description="DNA-directed DNA polymerase X" evidence="29">
    <location>
        <begin position="286"/>
        <end position="613"/>
    </location>
</feature>
<evidence type="ECO:0000256" key="2">
    <source>
        <dbReference type="ARBA" id="ARBA00004123"/>
    </source>
</evidence>